<evidence type="ECO:0008006" key="4">
    <source>
        <dbReference type="Google" id="ProtNLM"/>
    </source>
</evidence>
<name>A0A191WJJ1_9MICO</name>
<proteinExistence type="predicted"/>
<keyword evidence="1" id="KW-0812">Transmembrane</keyword>
<feature type="transmembrane region" description="Helical" evidence="1">
    <location>
        <begin position="57"/>
        <end position="79"/>
    </location>
</feature>
<dbReference type="Proteomes" id="UP000078437">
    <property type="component" value="Chromosome"/>
</dbReference>
<protein>
    <recommendedName>
        <fullName evidence="4">DUF1772 domain-containing protein</fullName>
    </recommendedName>
</protein>
<dbReference type="Pfam" id="PF08592">
    <property type="entry name" value="Anthrone_oxy"/>
    <property type="match status" value="1"/>
</dbReference>
<feature type="transmembrane region" description="Helical" evidence="1">
    <location>
        <begin position="85"/>
        <end position="105"/>
    </location>
</feature>
<dbReference type="KEGG" id="agy:ATC03_18180"/>
<keyword evidence="1" id="KW-1133">Transmembrane helix</keyword>
<reference evidence="2 3" key="1">
    <citation type="journal article" date="2016" name="Int. J. Syst. Evol. Microbiol.">
        <title>Agromyces aureus sp. nov., isolated from the rhizosphere of Salix caprea L. grown in a heavy-metal-contaminated soil.</title>
        <authorList>
            <person name="Corretto E."/>
            <person name="Antonielli L."/>
            <person name="Sessitsch A."/>
            <person name="Compant S."/>
            <person name="Gorfer M."/>
            <person name="Kuffner M."/>
            <person name="Brader G."/>
        </authorList>
    </citation>
    <scope>NUCLEOTIDE SEQUENCE [LARGE SCALE GENOMIC DNA]</scope>
    <source>
        <strain evidence="2 3">AR33</strain>
    </source>
</reference>
<dbReference type="AlphaFoldDB" id="A0A191WJJ1"/>
<dbReference type="EMBL" id="CP013979">
    <property type="protein sequence ID" value="ANJ28339.1"/>
    <property type="molecule type" value="Genomic_DNA"/>
</dbReference>
<dbReference type="STRING" id="453304.ATC03_18180"/>
<keyword evidence="1" id="KW-0472">Membrane</keyword>
<feature type="transmembrane region" description="Helical" evidence="1">
    <location>
        <begin position="138"/>
        <end position="156"/>
    </location>
</feature>
<sequence>MNGFSDATLIAAIVGNGLLAGVFLAFSCGVSPGLRRVDDLTYLTVFRAINRRIVNPVFMVVFLGAPLATAAATALHLAAPSQSSSAFVVAGLVLALFAFAVTALVNVPLNNALDAAPSDDARQRADARDRFEQRWNRWNHVRAATSIAAFVLLVFAV</sequence>
<evidence type="ECO:0000256" key="1">
    <source>
        <dbReference type="SAM" id="Phobius"/>
    </source>
</evidence>
<feature type="transmembrane region" description="Helical" evidence="1">
    <location>
        <begin position="6"/>
        <end position="26"/>
    </location>
</feature>
<organism evidence="2 3">
    <name type="scientific">Agromyces aureus</name>
    <dbReference type="NCBI Taxonomy" id="453304"/>
    <lineage>
        <taxon>Bacteria</taxon>
        <taxon>Bacillati</taxon>
        <taxon>Actinomycetota</taxon>
        <taxon>Actinomycetes</taxon>
        <taxon>Micrococcales</taxon>
        <taxon>Microbacteriaceae</taxon>
        <taxon>Agromyces</taxon>
    </lineage>
</organism>
<gene>
    <name evidence="2" type="ORF">ATC03_18180</name>
</gene>
<dbReference type="InterPro" id="IPR013901">
    <property type="entry name" value="Anthrone_oxy"/>
</dbReference>
<keyword evidence="3" id="KW-1185">Reference proteome</keyword>
<dbReference type="RefSeq" id="WP_067880268.1">
    <property type="nucleotide sequence ID" value="NZ_CP013979.1"/>
</dbReference>
<accession>A0A191WJJ1</accession>
<dbReference type="OrthoDB" id="4827927at2"/>
<evidence type="ECO:0000313" key="3">
    <source>
        <dbReference type="Proteomes" id="UP000078437"/>
    </source>
</evidence>
<reference evidence="3" key="2">
    <citation type="submission" date="2016-01" db="EMBL/GenBank/DDBJ databases">
        <title>Complete genome sequence of Agromyces aureus AR33T and comparison with related organisms.</title>
        <authorList>
            <person name="Corretto E."/>
            <person name="Antonielli L."/>
            <person name="Sessitsch A."/>
            <person name="Brader G."/>
        </authorList>
    </citation>
    <scope>NUCLEOTIDE SEQUENCE [LARGE SCALE GENOMIC DNA]</scope>
    <source>
        <strain evidence="3">AR33</strain>
    </source>
</reference>
<evidence type="ECO:0000313" key="2">
    <source>
        <dbReference type="EMBL" id="ANJ28339.1"/>
    </source>
</evidence>